<comment type="caution">
    <text evidence="2">The sequence shown here is derived from an EMBL/GenBank/DDBJ whole genome shotgun (WGS) entry which is preliminary data.</text>
</comment>
<name>A0ABR3YTC1_9PEZI</name>
<dbReference type="Proteomes" id="UP001583280">
    <property type="component" value="Unassembled WGS sequence"/>
</dbReference>
<evidence type="ECO:0008006" key="4">
    <source>
        <dbReference type="Google" id="ProtNLM"/>
    </source>
</evidence>
<reference evidence="2 3" key="1">
    <citation type="journal article" date="2024" name="IMA Fungus">
        <title>IMA Genome - F19 : A genome assembly and annotation guide to empower mycologists, including annotated draft genome sequences of Ceratocystis pirilliformis, Diaporthe australafricana, Fusarium ophioides, Paecilomyces lecythidis, and Sporothrix stenoceras.</title>
        <authorList>
            <person name="Aylward J."/>
            <person name="Wilson A.M."/>
            <person name="Visagie C.M."/>
            <person name="Spraker J."/>
            <person name="Barnes I."/>
            <person name="Buitendag C."/>
            <person name="Ceriani C."/>
            <person name="Del Mar Angel L."/>
            <person name="du Plessis D."/>
            <person name="Fuchs T."/>
            <person name="Gasser K."/>
            <person name="Kramer D."/>
            <person name="Li W."/>
            <person name="Munsamy K."/>
            <person name="Piso A."/>
            <person name="Price J.L."/>
            <person name="Sonnekus B."/>
            <person name="Thomas C."/>
            <person name="van der Nest A."/>
            <person name="van Dijk A."/>
            <person name="van Heerden A."/>
            <person name="van Vuuren N."/>
            <person name="Yilmaz N."/>
            <person name="Duong T.A."/>
            <person name="van der Merwe N.A."/>
            <person name="Wingfield M.J."/>
            <person name="Wingfield B.D."/>
        </authorList>
    </citation>
    <scope>NUCLEOTIDE SEQUENCE [LARGE SCALE GENOMIC DNA]</scope>
    <source>
        <strain evidence="2 3">CMW 12675</strain>
    </source>
</reference>
<keyword evidence="1" id="KW-0732">Signal</keyword>
<sequence length="121" mass="13219">MRPFVLLATGIAIFQGASALNLEKVVMVTYEDNAPNVQALMKQAIDIVLKAGGEITHRSTLYSGFFAQTSREVAVSIKRLGGSYVAVELDGKAVTYPEPQNSLHHTNPAHNFMIEEDLNTE</sequence>
<protein>
    <recommendedName>
        <fullName evidence="4">Inhibitor I9 domain-containing protein</fullName>
    </recommendedName>
</protein>
<organism evidence="2 3">
    <name type="scientific">Ceratocystis pirilliformis</name>
    <dbReference type="NCBI Taxonomy" id="259994"/>
    <lineage>
        <taxon>Eukaryota</taxon>
        <taxon>Fungi</taxon>
        <taxon>Dikarya</taxon>
        <taxon>Ascomycota</taxon>
        <taxon>Pezizomycotina</taxon>
        <taxon>Sordariomycetes</taxon>
        <taxon>Hypocreomycetidae</taxon>
        <taxon>Microascales</taxon>
        <taxon>Ceratocystidaceae</taxon>
        <taxon>Ceratocystis</taxon>
    </lineage>
</organism>
<proteinExistence type="predicted"/>
<feature type="chain" id="PRO_5047404607" description="Inhibitor I9 domain-containing protein" evidence="1">
    <location>
        <begin position="20"/>
        <end position="121"/>
    </location>
</feature>
<evidence type="ECO:0000313" key="3">
    <source>
        <dbReference type="Proteomes" id="UP001583280"/>
    </source>
</evidence>
<accession>A0ABR3YTC1</accession>
<gene>
    <name evidence="2" type="ORF">Cpir12675_005113</name>
</gene>
<dbReference type="EMBL" id="JAWDJO010000163">
    <property type="protein sequence ID" value="KAL1891105.1"/>
    <property type="molecule type" value="Genomic_DNA"/>
</dbReference>
<keyword evidence="3" id="KW-1185">Reference proteome</keyword>
<evidence type="ECO:0000313" key="2">
    <source>
        <dbReference type="EMBL" id="KAL1891105.1"/>
    </source>
</evidence>
<evidence type="ECO:0000256" key="1">
    <source>
        <dbReference type="SAM" id="SignalP"/>
    </source>
</evidence>
<feature type="signal peptide" evidence="1">
    <location>
        <begin position="1"/>
        <end position="19"/>
    </location>
</feature>